<accession>A0A933IAH9</accession>
<reference evidence="4" key="1">
    <citation type="submission" date="2020-07" db="EMBL/GenBank/DDBJ databases">
        <title>Huge and variable diversity of episymbiotic CPR bacteria and DPANN archaea in groundwater ecosystems.</title>
        <authorList>
            <person name="He C.Y."/>
            <person name="Keren R."/>
            <person name="Whittaker M."/>
            <person name="Farag I.F."/>
            <person name="Doudna J."/>
            <person name="Cate J.H.D."/>
            <person name="Banfield J.F."/>
        </authorList>
    </citation>
    <scope>NUCLEOTIDE SEQUENCE</scope>
    <source>
        <strain evidence="4">NC_groundwater_1520_Pr4_B-0.1um_53_5</strain>
    </source>
</reference>
<evidence type="ECO:0000256" key="1">
    <source>
        <dbReference type="ARBA" id="ARBA00022553"/>
    </source>
</evidence>
<evidence type="ECO:0000313" key="4">
    <source>
        <dbReference type="EMBL" id="MBI4726297.1"/>
    </source>
</evidence>
<evidence type="ECO:0000259" key="3">
    <source>
        <dbReference type="PROSITE" id="PS50110"/>
    </source>
</evidence>
<dbReference type="Pfam" id="PF00072">
    <property type="entry name" value="Response_reg"/>
    <property type="match status" value="1"/>
</dbReference>
<dbReference type="PANTHER" id="PTHR44591">
    <property type="entry name" value="STRESS RESPONSE REGULATOR PROTEIN 1"/>
    <property type="match status" value="1"/>
</dbReference>
<gene>
    <name evidence="4" type="ORF">HY768_03575</name>
</gene>
<dbReference type="PANTHER" id="PTHR44591:SF18">
    <property type="entry name" value="REGULATORY PROTEIN"/>
    <property type="match status" value="1"/>
</dbReference>
<feature type="domain" description="Response regulatory" evidence="3">
    <location>
        <begin position="3"/>
        <end position="117"/>
    </location>
</feature>
<dbReference type="Proteomes" id="UP000736328">
    <property type="component" value="Unassembled WGS sequence"/>
</dbReference>
<organism evidence="4 5">
    <name type="scientific">candidate division TA06 bacterium</name>
    <dbReference type="NCBI Taxonomy" id="2250710"/>
    <lineage>
        <taxon>Bacteria</taxon>
        <taxon>Bacteria division TA06</taxon>
    </lineage>
</organism>
<name>A0A933IAH9_UNCT6</name>
<feature type="modified residue" description="4-aspartylphosphate" evidence="2">
    <location>
        <position position="52"/>
    </location>
</feature>
<evidence type="ECO:0000313" key="5">
    <source>
        <dbReference type="Proteomes" id="UP000736328"/>
    </source>
</evidence>
<evidence type="ECO:0000256" key="2">
    <source>
        <dbReference type="PROSITE-ProRule" id="PRU00169"/>
    </source>
</evidence>
<dbReference type="SUPFAM" id="SSF52172">
    <property type="entry name" value="CheY-like"/>
    <property type="match status" value="1"/>
</dbReference>
<sequence length="126" mass="14218">MKRIIVADDEANIRLLMEAVLTEEGHQITAVASGREALRKILKEDFDLGIFDIKMPDMNGLELIQRIRELKKTFPVVVCSAFKHLQDDYVIGTSGIAAYIIKPVNLDDFKNKIKEILEQKQSSDSG</sequence>
<dbReference type="PROSITE" id="PS50110">
    <property type="entry name" value="RESPONSE_REGULATORY"/>
    <property type="match status" value="1"/>
</dbReference>
<protein>
    <submittedName>
        <fullName evidence="4">Response regulator</fullName>
    </submittedName>
</protein>
<comment type="caution">
    <text evidence="4">The sequence shown here is derived from an EMBL/GenBank/DDBJ whole genome shotgun (WGS) entry which is preliminary data.</text>
</comment>
<dbReference type="GO" id="GO:0000160">
    <property type="term" value="P:phosphorelay signal transduction system"/>
    <property type="evidence" value="ECO:0007669"/>
    <property type="project" value="InterPro"/>
</dbReference>
<dbReference type="EMBL" id="JACQXR010000043">
    <property type="protein sequence ID" value="MBI4726297.1"/>
    <property type="molecule type" value="Genomic_DNA"/>
</dbReference>
<proteinExistence type="predicted"/>
<keyword evidence="1 2" id="KW-0597">Phosphoprotein</keyword>
<dbReference type="InterPro" id="IPR011006">
    <property type="entry name" value="CheY-like_superfamily"/>
</dbReference>
<dbReference type="AlphaFoldDB" id="A0A933IAH9"/>
<dbReference type="InterPro" id="IPR001789">
    <property type="entry name" value="Sig_transdc_resp-reg_receiver"/>
</dbReference>
<dbReference type="InterPro" id="IPR050595">
    <property type="entry name" value="Bact_response_regulator"/>
</dbReference>
<dbReference type="Gene3D" id="3.40.50.2300">
    <property type="match status" value="1"/>
</dbReference>
<dbReference type="SMART" id="SM00448">
    <property type="entry name" value="REC"/>
    <property type="match status" value="1"/>
</dbReference>